<dbReference type="RefSeq" id="WP_284874584.1">
    <property type="nucleotide sequence ID" value="NZ_CP126970.1"/>
</dbReference>
<gene>
    <name evidence="4" type="ORF">QP029_12475</name>
</gene>
<dbReference type="SUPFAM" id="SSF56601">
    <property type="entry name" value="beta-lactamase/transpeptidase-like"/>
    <property type="match status" value="1"/>
</dbReference>
<dbReference type="InterPro" id="IPR007887">
    <property type="entry name" value="MecA_N"/>
</dbReference>
<evidence type="ECO:0000313" key="4">
    <source>
        <dbReference type="EMBL" id="WIM69991.1"/>
    </source>
</evidence>
<feature type="chain" id="PRO_5046998869" evidence="1">
    <location>
        <begin position="28"/>
        <end position="611"/>
    </location>
</feature>
<protein>
    <submittedName>
        <fullName evidence="4">Penicillin-binding transpeptidase domain-containing protein</fullName>
    </submittedName>
</protein>
<evidence type="ECO:0000259" key="3">
    <source>
        <dbReference type="Pfam" id="PF05223"/>
    </source>
</evidence>
<feature type="signal peptide" evidence="1">
    <location>
        <begin position="1"/>
        <end position="27"/>
    </location>
</feature>
<evidence type="ECO:0000256" key="1">
    <source>
        <dbReference type="SAM" id="SignalP"/>
    </source>
</evidence>
<dbReference type="InterPro" id="IPR050515">
    <property type="entry name" value="Beta-lactam/transpept"/>
</dbReference>
<dbReference type="PANTHER" id="PTHR30627">
    <property type="entry name" value="PEPTIDOGLYCAN D,D-TRANSPEPTIDASE"/>
    <property type="match status" value="1"/>
</dbReference>
<name>A0ABY8VK25_9CORY</name>
<proteinExistence type="predicted"/>
<dbReference type="SUPFAM" id="SSF54427">
    <property type="entry name" value="NTF2-like"/>
    <property type="match status" value="1"/>
</dbReference>
<keyword evidence="5" id="KW-1185">Reference proteome</keyword>
<keyword evidence="1" id="KW-0732">Signal</keyword>
<feature type="domain" description="NTF2-like N-terminal transpeptidase" evidence="3">
    <location>
        <begin position="27"/>
        <end position="134"/>
    </location>
</feature>
<sequence>MRRTTAALTATLLAFSLASCTPKPADAEPVAADFLAALSERDVDTLGELVDIPADATGVIAATYDGLQAEGLSTTLGDVTVNDNVATAHYTLDWQLPRDRTLTYDTSMTLTRTGEDWTVRWQPTILHPRLGANQHLELRPVPAGRASVISSDGADVLEPGTTWRILVDTDMLDDVRPVAARIADAVNAAHERDDTVARIDAGALAERLSRVDGTYSVTMVNPTEGPTVAEELTGVEGVIVNEEAAMVTVDPHFAPDIMSRVSGIVADELDGANGWRVMAVNEHGAPIDDVAYHAAQPAPAVRVSLDRDIQRAAQEAVNLQAGAQAMLVAVRPSTGQVLAVAQTEKADESGDLALTGQYPPGSVFKIVTAVAGIQDEGLTADTVVPCPGAMNIHGRQVVNYNQFSLGNVPLERAFASSCNTTFADISTRLEPGELKDTAKQFGLGIDYDIPGLGTVTGSVPEGETPLDRTEAGYGQGLDLASPFGLALVAATAARGETPVPVLIEGHETAVSEDVPAPDPAAIEQLQRMMRSVVTTGTARGMQAGGVIHGKTGEAEINDGSHAWFAGYRDDDIAFATLVVLGGGSEVSVAITDHFFQTLDSYRSGTTLPVTP</sequence>
<reference evidence="4 5" key="1">
    <citation type="submission" date="2023-05" db="EMBL/GenBank/DDBJ databases">
        <title>Corynebacterium suedekumii sp. nov. and Corynebacterium breve sp. nov. isolated from raw cow's milk.</title>
        <authorList>
            <person name="Baer M.K."/>
            <person name="Mehl L."/>
            <person name="Hellmuth R."/>
            <person name="Marke G."/>
            <person name="Lipski A."/>
        </authorList>
    </citation>
    <scope>NUCLEOTIDE SEQUENCE [LARGE SCALE GENOMIC DNA]</scope>
    <source>
        <strain evidence="4 5">LM112</strain>
    </source>
</reference>
<dbReference type="Proteomes" id="UP001238805">
    <property type="component" value="Chromosome"/>
</dbReference>
<evidence type="ECO:0000259" key="2">
    <source>
        <dbReference type="Pfam" id="PF00905"/>
    </source>
</evidence>
<dbReference type="PANTHER" id="PTHR30627:SF24">
    <property type="entry name" value="PENICILLIN-BINDING PROTEIN 4B"/>
    <property type="match status" value="1"/>
</dbReference>
<dbReference type="InterPro" id="IPR001460">
    <property type="entry name" value="PCN-bd_Tpept"/>
</dbReference>
<evidence type="ECO:0000313" key="5">
    <source>
        <dbReference type="Proteomes" id="UP001238805"/>
    </source>
</evidence>
<dbReference type="Pfam" id="PF00905">
    <property type="entry name" value="Transpeptidase"/>
    <property type="match status" value="1"/>
</dbReference>
<accession>A0ABY8VK25</accession>
<dbReference type="InterPro" id="IPR032710">
    <property type="entry name" value="NTF2-like_dom_sf"/>
</dbReference>
<dbReference type="EMBL" id="CP126970">
    <property type="protein sequence ID" value="WIM69991.1"/>
    <property type="molecule type" value="Genomic_DNA"/>
</dbReference>
<organism evidence="4 5">
    <name type="scientific">Corynebacterium suedekumii</name>
    <dbReference type="NCBI Taxonomy" id="3049801"/>
    <lineage>
        <taxon>Bacteria</taxon>
        <taxon>Bacillati</taxon>
        <taxon>Actinomycetota</taxon>
        <taxon>Actinomycetes</taxon>
        <taxon>Mycobacteriales</taxon>
        <taxon>Corynebacteriaceae</taxon>
        <taxon>Corynebacterium</taxon>
    </lineage>
</organism>
<feature type="domain" description="Penicillin-binding protein transpeptidase" evidence="2">
    <location>
        <begin position="326"/>
        <end position="582"/>
    </location>
</feature>
<dbReference type="PROSITE" id="PS51257">
    <property type="entry name" value="PROKAR_LIPOPROTEIN"/>
    <property type="match status" value="1"/>
</dbReference>
<dbReference type="Gene3D" id="3.40.710.10">
    <property type="entry name" value="DD-peptidase/beta-lactamase superfamily"/>
    <property type="match status" value="1"/>
</dbReference>
<dbReference type="Pfam" id="PF05223">
    <property type="entry name" value="MecA_N"/>
    <property type="match status" value="1"/>
</dbReference>
<dbReference type="InterPro" id="IPR012338">
    <property type="entry name" value="Beta-lactam/transpept-like"/>
</dbReference>